<gene>
    <name evidence="5" type="ORF">Atai01_12740</name>
</gene>
<organism evidence="5 6">
    <name type="scientific">Amycolatopsis taiwanensis</name>
    <dbReference type="NCBI Taxonomy" id="342230"/>
    <lineage>
        <taxon>Bacteria</taxon>
        <taxon>Bacillati</taxon>
        <taxon>Actinomycetota</taxon>
        <taxon>Actinomycetes</taxon>
        <taxon>Pseudonocardiales</taxon>
        <taxon>Pseudonocardiaceae</taxon>
        <taxon>Amycolatopsis</taxon>
    </lineage>
</organism>
<evidence type="ECO:0000313" key="6">
    <source>
        <dbReference type="Proteomes" id="UP001165136"/>
    </source>
</evidence>
<dbReference type="Pfam" id="PF14011">
    <property type="entry name" value="ESX-1_EspG"/>
    <property type="match status" value="1"/>
</dbReference>
<comment type="caution">
    <text evidence="5">The sequence shown here is derived from an EMBL/GenBank/DDBJ whole genome shotgun (WGS) entry which is preliminary data.</text>
</comment>
<protein>
    <recommendedName>
        <fullName evidence="7">ESX secretion-associated protein EspG</fullName>
    </recommendedName>
</protein>
<evidence type="ECO:0000256" key="1">
    <source>
        <dbReference type="ARBA" id="ARBA00004496"/>
    </source>
</evidence>
<sequence>MPQGAGVLLTFDVDLTELDILAEDLGLGRVVYPYELPYTGESDAERSAHRDKVRQRLRRDGWMSGSGSLRADLEYLLRVWAEPEVVITQIATVVDGDRRFLQRGGWRGRTGIVTSQKGAVLTFAELRPTQVIDEMVGFLPHREPVYGASVTYVQDANTGPRRGRDDEEFFGGIDAPPPAPSIGARAAERFFRAPIVRAGVIACSIRKSDSRTRRGDEIKIGPLNWFDTTDGRFFMIVEALSNGAERHTVIPADQARIAQWLHDRINRIRHDSA</sequence>
<comment type="subcellular location">
    <subcellularLocation>
        <location evidence="1">Cytoplasm</location>
    </subcellularLocation>
</comment>
<keyword evidence="6" id="KW-1185">Reference proteome</keyword>
<reference evidence="5" key="1">
    <citation type="submission" date="2023-03" db="EMBL/GenBank/DDBJ databases">
        <title>Amycolatopsis taiwanensis NBRC 103393.</title>
        <authorList>
            <person name="Ichikawa N."/>
            <person name="Sato H."/>
            <person name="Tonouchi N."/>
        </authorList>
    </citation>
    <scope>NUCLEOTIDE SEQUENCE</scope>
    <source>
        <strain evidence="5">NBRC 103393</strain>
    </source>
</reference>
<accession>A0A9W6VDD3</accession>
<dbReference type="AlphaFoldDB" id="A0A9W6VDD3"/>
<dbReference type="Proteomes" id="UP001165136">
    <property type="component" value="Unassembled WGS sequence"/>
</dbReference>
<keyword evidence="3" id="KW-0963">Cytoplasm</keyword>
<evidence type="ECO:0000256" key="3">
    <source>
        <dbReference type="ARBA" id="ARBA00022490"/>
    </source>
</evidence>
<comment type="similarity">
    <text evidence="2">Belongs to the EspG family.</text>
</comment>
<keyword evidence="4" id="KW-0143">Chaperone</keyword>
<evidence type="ECO:0000256" key="4">
    <source>
        <dbReference type="ARBA" id="ARBA00023186"/>
    </source>
</evidence>
<evidence type="ECO:0000256" key="2">
    <source>
        <dbReference type="ARBA" id="ARBA00006411"/>
    </source>
</evidence>
<evidence type="ECO:0008006" key="7">
    <source>
        <dbReference type="Google" id="ProtNLM"/>
    </source>
</evidence>
<dbReference type="EMBL" id="BSTI01000002">
    <property type="protein sequence ID" value="GLY64655.1"/>
    <property type="molecule type" value="Genomic_DNA"/>
</dbReference>
<name>A0A9W6VDD3_9PSEU</name>
<evidence type="ECO:0000313" key="5">
    <source>
        <dbReference type="EMBL" id="GLY64655.1"/>
    </source>
</evidence>
<proteinExistence type="inferred from homology"/>
<dbReference type="InterPro" id="IPR025734">
    <property type="entry name" value="EspG"/>
</dbReference>